<dbReference type="GO" id="GO:0046872">
    <property type="term" value="F:metal ion binding"/>
    <property type="evidence" value="ECO:0007669"/>
    <property type="project" value="UniProtKB-KW"/>
</dbReference>
<dbReference type="CDD" id="cd10917">
    <property type="entry name" value="CE4_NodB_like_6s_7s"/>
    <property type="match status" value="1"/>
</dbReference>
<dbReference type="Gene3D" id="3.20.20.370">
    <property type="entry name" value="Glycoside hydrolase/deacetylase"/>
    <property type="match status" value="1"/>
</dbReference>
<keyword evidence="2" id="KW-0479">Metal-binding</keyword>
<keyword evidence="6" id="KW-0170">Cobalt</keyword>
<dbReference type="GO" id="GO:0016810">
    <property type="term" value="F:hydrolase activity, acting on carbon-nitrogen (but not peptide) bonds"/>
    <property type="evidence" value="ECO:0007669"/>
    <property type="project" value="InterPro"/>
</dbReference>
<dbReference type="OrthoDB" id="2128708at2759"/>
<feature type="signal peptide" evidence="7">
    <location>
        <begin position="1"/>
        <end position="21"/>
    </location>
</feature>
<dbReference type="SUPFAM" id="SSF88713">
    <property type="entry name" value="Glycoside hydrolase/deacetylase"/>
    <property type="match status" value="1"/>
</dbReference>
<organism evidence="9 10">
    <name type="scientific">Terfezia boudieri ATCC MYA-4762</name>
    <dbReference type="NCBI Taxonomy" id="1051890"/>
    <lineage>
        <taxon>Eukaryota</taxon>
        <taxon>Fungi</taxon>
        <taxon>Dikarya</taxon>
        <taxon>Ascomycota</taxon>
        <taxon>Pezizomycotina</taxon>
        <taxon>Pezizomycetes</taxon>
        <taxon>Pezizales</taxon>
        <taxon>Pezizaceae</taxon>
        <taxon>Terfezia</taxon>
    </lineage>
</organism>
<dbReference type="GO" id="GO:0005975">
    <property type="term" value="P:carbohydrate metabolic process"/>
    <property type="evidence" value="ECO:0007669"/>
    <property type="project" value="InterPro"/>
</dbReference>
<evidence type="ECO:0000259" key="8">
    <source>
        <dbReference type="PROSITE" id="PS51677"/>
    </source>
</evidence>
<dbReference type="PANTHER" id="PTHR46471:SF6">
    <property type="entry name" value="GLYCOSYL HYDROLASE"/>
    <property type="match status" value="1"/>
</dbReference>
<protein>
    <submittedName>
        <fullName evidence="9">Glycoside hydrolase/deacetylase</fullName>
    </submittedName>
</protein>
<dbReference type="AlphaFoldDB" id="A0A3N4LIT5"/>
<keyword evidence="5" id="KW-0119">Carbohydrate metabolism</keyword>
<proteinExistence type="predicted"/>
<name>A0A3N4LIT5_9PEZI</name>
<evidence type="ECO:0000256" key="6">
    <source>
        <dbReference type="ARBA" id="ARBA00023285"/>
    </source>
</evidence>
<evidence type="ECO:0000256" key="3">
    <source>
        <dbReference type="ARBA" id="ARBA00022729"/>
    </source>
</evidence>
<dbReference type="STRING" id="1051890.A0A3N4LIT5"/>
<comment type="cofactor">
    <cofactor evidence="1">
        <name>Co(2+)</name>
        <dbReference type="ChEBI" id="CHEBI:48828"/>
    </cofactor>
</comment>
<evidence type="ECO:0000256" key="7">
    <source>
        <dbReference type="SAM" id="SignalP"/>
    </source>
</evidence>
<accession>A0A3N4LIT5</accession>
<dbReference type="InParanoid" id="A0A3N4LIT5"/>
<keyword evidence="3 7" id="KW-0732">Signal</keyword>
<feature type="chain" id="PRO_5018104896" evidence="7">
    <location>
        <begin position="22"/>
        <end position="758"/>
    </location>
</feature>
<dbReference type="Pfam" id="PF01522">
    <property type="entry name" value="Polysacc_deac_1"/>
    <property type="match status" value="1"/>
</dbReference>
<dbReference type="PROSITE" id="PS51677">
    <property type="entry name" value="NODB"/>
    <property type="match status" value="1"/>
</dbReference>
<dbReference type="InterPro" id="IPR011330">
    <property type="entry name" value="Glyco_hydro/deAcase_b/a-brl"/>
</dbReference>
<evidence type="ECO:0000313" key="10">
    <source>
        <dbReference type="Proteomes" id="UP000267821"/>
    </source>
</evidence>
<dbReference type="PANTHER" id="PTHR46471">
    <property type="entry name" value="CHITIN DEACETYLASE"/>
    <property type="match status" value="1"/>
</dbReference>
<feature type="domain" description="NodB homology" evidence="8">
    <location>
        <begin position="558"/>
        <end position="744"/>
    </location>
</feature>
<keyword evidence="4 9" id="KW-0378">Hydrolase</keyword>
<evidence type="ECO:0000256" key="1">
    <source>
        <dbReference type="ARBA" id="ARBA00001941"/>
    </source>
</evidence>
<dbReference type="Proteomes" id="UP000267821">
    <property type="component" value="Unassembled WGS sequence"/>
</dbReference>
<evidence type="ECO:0000256" key="5">
    <source>
        <dbReference type="ARBA" id="ARBA00023277"/>
    </source>
</evidence>
<evidence type="ECO:0000256" key="2">
    <source>
        <dbReference type="ARBA" id="ARBA00022723"/>
    </source>
</evidence>
<sequence>MKCFTVGLCCVLGLVAREVSAACAGNLLVDDFTNFRASLNSLGQYLSDDKSMSYISAVPDKLTFTPKPDSYYYTNFDCINVTNTAYTAIQFTIKGPAGGSATLELQTSPGGCGAAAYQSHIVSITGLSGSTQLKTFSLSEFAGAKLSAVKALVWADFTGTSGAAWELGRIELVCPNAAVSSKAPTAKGSTPTSPVVNPRAACSAPLLIDDWISQSRLTFLFYNAMMEPSSDDGTMKSIVVSSSTNRVTFTPNTNAYFYSNLGCLSAASYGGVSLRIKAPAGTTLTVEFQSSASCDPNSFQSFDRTSTELGWTFDGTEKLYNIPLASFTGLDKGHIMTILFTMSRPVTFGPMALYCGSTIAEYIPPPRPTVVEPTATVPITSATPTPFIIDRFASSSENALGFWHGADDGLKTTYSGGKLTIVSDDTDLAYYTQITDNCRDMRSYEDAYLHVQYSGSNKFTIALQQHNSACNTNIAPYPETWDVVSADRYAVSATDIYVPLAHFSINKARTIGFAFKAFTTTNPTTFAKIEIVSTAPANVIIPSKVPTAPLYFSCTRPNSFAFAIDDGVPELAQQVMQIVREEGIKVTFFTVGAPLLDPGTNLSNVYKEMYSQGHQIALHSFTHPKMESIQLVDVDWELTQDISAVKSALGISSKYFRPPFGNEGARTRERLAKQIPGAKVVEWSVDVEDWLWATGPTPEKQLEAFKRDVGKGGNLVVMHYLYPSTVGYLRQFIQLAKATGKTMMRVDQCLEDPEAPPL</sequence>
<reference evidence="9 10" key="1">
    <citation type="journal article" date="2018" name="Nat. Ecol. Evol.">
        <title>Pezizomycetes genomes reveal the molecular basis of ectomycorrhizal truffle lifestyle.</title>
        <authorList>
            <person name="Murat C."/>
            <person name="Payen T."/>
            <person name="Noel B."/>
            <person name="Kuo A."/>
            <person name="Morin E."/>
            <person name="Chen J."/>
            <person name="Kohler A."/>
            <person name="Krizsan K."/>
            <person name="Balestrini R."/>
            <person name="Da Silva C."/>
            <person name="Montanini B."/>
            <person name="Hainaut M."/>
            <person name="Levati E."/>
            <person name="Barry K.W."/>
            <person name="Belfiori B."/>
            <person name="Cichocki N."/>
            <person name="Clum A."/>
            <person name="Dockter R.B."/>
            <person name="Fauchery L."/>
            <person name="Guy J."/>
            <person name="Iotti M."/>
            <person name="Le Tacon F."/>
            <person name="Lindquist E.A."/>
            <person name="Lipzen A."/>
            <person name="Malagnac F."/>
            <person name="Mello A."/>
            <person name="Molinier V."/>
            <person name="Miyauchi S."/>
            <person name="Poulain J."/>
            <person name="Riccioni C."/>
            <person name="Rubini A."/>
            <person name="Sitrit Y."/>
            <person name="Splivallo R."/>
            <person name="Traeger S."/>
            <person name="Wang M."/>
            <person name="Zifcakova L."/>
            <person name="Wipf D."/>
            <person name="Zambonelli A."/>
            <person name="Paolocci F."/>
            <person name="Nowrousian M."/>
            <person name="Ottonello S."/>
            <person name="Baldrian P."/>
            <person name="Spatafora J.W."/>
            <person name="Henrissat B."/>
            <person name="Nagy L.G."/>
            <person name="Aury J.M."/>
            <person name="Wincker P."/>
            <person name="Grigoriev I.V."/>
            <person name="Bonfante P."/>
            <person name="Martin F.M."/>
        </authorList>
    </citation>
    <scope>NUCLEOTIDE SEQUENCE [LARGE SCALE GENOMIC DNA]</scope>
    <source>
        <strain evidence="9 10">ATCC MYA-4762</strain>
    </source>
</reference>
<keyword evidence="10" id="KW-1185">Reference proteome</keyword>
<gene>
    <name evidence="9" type="ORF">L211DRAFT_790582</name>
</gene>
<evidence type="ECO:0000313" key="9">
    <source>
        <dbReference type="EMBL" id="RPB21369.1"/>
    </source>
</evidence>
<dbReference type="EMBL" id="ML121560">
    <property type="protein sequence ID" value="RPB21369.1"/>
    <property type="molecule type" value="Genomic_DNA"/>
</dbReference>
<evidence type="ECO:0000256" key="4">
    <source>
        <dbReference type="ARBA" id="ARBA00022801"/>
    </source>
</evidence>
<dbReference type="InterPro" id="IPR002509">
    <property type="entry name" value="NODB_dom"/>
</dbReference>